<gene>
    <name evidence="1" type="ORF">ALC56_02896</name>
</gene>
<dbReference type="AlphaFoldDB" id="A0A151K029"/>
<organism evidence="1 2">
    <name type="scientific">Trachymyrmex septentrionalis</name>
    <dbReference type="NCBI Taxonomy" id="34720"/>
    <lineage>
        <taxon>Eukaryota</taxon>
        <taxon>Metazoa</taxon>
        <taxon>Ecdysozoa</taxon>
        <taxon>Arthropoda</taxon>
        <taxon>Hexapoda</taxon>
        <taxon>Insecta</taxon>
        <taxon>Pterygota</taxon>
        <taxon>Neoptera</taxon>
        <taxon>Endopterygota</taxon>
        <taxon>Hymenoptera</taxon>
        <taxon>Apocrita</taxon>
        <taxon>Aculeata</taxon>
        <taxon>Formicoidea</taxon>
        <taxon>Formicidae</taxon>
        <taxon>Myrmicinae</taxon>
        <taxon>Trachymyrmex</taxon>
    </lineage>
</organism>
<reference evidence="1 2" key="1">
    <citation type="submission" date="2016-03" db="EMBL/GenBank/DDBJ databases">
        <title>Trachymyrmex septentrionalis WGS genome.</title>
        <authorList>
            <person name="Nygaard S."/>
            <person name="Hu H."/>
            <person name="Boomsma J."/>
            <person name="Zhang G."/>
        </authorList>
    </citation>
    <scope>NUCLEOTIDE SEQUENCE [LARGE SCALE GENOMIC DNA]</scope>
    <source>
        <strain evidence="1">Tsep2-gDNA-1</strain>
        <tissue evidence="1">Whole body</tissue>
    </source>
</reference>
<protein>
    <submittedName>
        <fullName evidence="1">Uncharacterized protein</fullName>
    </submittedName>
</protein>
<name>A0A151K029_9HYME</name>
<evidence type="ECO:0000313" key="1">
    <source>
        <dbReference type="EMBL" id="KYN42670.1"/>
    </source>
</evidence>
<proteinExistence type="predicted"/>
<evidence type="ECO:0000313" key="2">
    <source>
        <dbReference type="Proteomes" id="UP000078541"/>
    </source>
</evidence>
<keyword evidence="2" id="KW-1185">Reference proteome</keyword>
<sequence length="137" mass="15482">MVLLTIYFNGSIIANVERFVKSRDKHAFTRTIILAEKAQKRITPSDSTLRKRAAATAIWTAVKRMRKGRIVSCTLTVSVIFDRQRNLNGTIWQTAPDCKGAVGKDRCKSGGASFRPEALNEPEIERKPKWKPLLVLR</sequence>
<dbReference type="EMBL" id="KQ981332">
    <property type="protein sequence ID" value="KYN42670.1"/>
    <property type="molecule type" value="Genomic_DNA"/>
</dbReference>
<accession>A0A151K029</accession>
<dbReference type="Proteomes" id="UP000078541">
    <property type="component" value="Unassembled WGS sequence"/>
</dbReference>